<organism evidence="1 2">
    <name type="scientific">Eumeta variegata</name>
    <name type="common">Bagworm moth</name>
    <name type="synonym">Eumeta japonica</name>
    <dbReference type="NCBI Taxonomy" id="151549"/>
    <lineage>
        <taxon>Eukaryota</taxon>
        <taxon>Metazoa</taxon>
        <taxon>Ecdysozoa</taxon>
        <taxon>Arthropoda</taxon>
        <taxon>Hexapoda</taxon>
        <taxon>Insecta</taxon>
        <taxon>Pterygota</taxon>
        <taxon>Neoptera</taxon>
        <taxon>Endopterygota</taxon>
        <taxon>Lepidoptera</taxon>
        <taxon>Glossata</taxon>
        <taxon>Ditrysia</taxon>
        <taxon>Tineoidea</taxon>
        <taxon>Psychidae</taxon>
        <taxon>Oiketicinae</taxon>
        <taxon>Eumeta</taxon>
    </lineage>
</organism>
<gene>
    <name evidence="1" type="ORF">EVAR_30568_1</name>
</gene>
<accession>A0A4C1VQN4</accession>
<proteinExistence type="predicted"/>
<evidence type="ECO:0000313" key="2">
    <source>
        <dbReference type="Proteomes" id="UP000299102"/>
    </source>
</evidence>
<dbReference type="AlphaFoldDB" id="A0A4C1VQN4"/>
<keyword evidence="2" id="KW-1185">Reference proteome</keyword>
<comment type="caution">
    <text evidence="1">The sequence shown here is derived from an EMBL/GenBank/DDBJ whole genome shotgun (WGS) entry which is preliminary data.</text>
</comment>
<evidence type="ECO:0000313" key="1">
    <source>
        <dbReference type="EMBL" id="GBP40509.1"/>
    </source>
</evidence>
<dbReference type="Proteomes" id="UP000299102">
    <property type="component" value="Unassembled WGS sequence"/>
</dbReference>
<sequence>MDVGFETFTNIYPRPRVPNQWGAPPKGGVESRDVTASTVGLRLVSESSGGQLLTPHAPFIRYSIPTHEAGKAPVIFLGVQDHCCEYSRTAMTTYSLVAVTFWPLNIP</sequence>
<dbReference type="EMBL" id="BGZK01000382">
    <property type="protein sequence ID" value="GBP40509.1"/>
    <property type="molecule type" value="Genomic_DNA"/>
</dbReference>
<reference evidence="1 2" key="1">
    <citation type="journal article" date="2019" name="Commun. Biol.">
        <title>The bagworm genome reveals a unique fibroin gene that provides high tensile strength.</title>
        <authorList>
            <person name="Kono N."/>
            <person name="Nakamura H."/>
            <person name="Ohtoshi R."/>
            <person name="Tomita M."/>
            <person name="Numata K."/>
            <person name="Arakawa K."/>
        </authorList>
    </citation>
    <scope>NUCLEOTIDE SEQUENCE [LARGE SCALE GENOMIC DNA]</scope>
</reference>
<name>A0A4C1VQN4_EUMVA</name>
<protein>
    <submittedName>
        <fullName evidence="1">Uncharacterized protein</fullName>
    </submittedName>
</protein>